<evidence type="ECO:0000313" key="5">
    <source>
        <dbReference type="EMBL" id="OIW22906.1"/>
    </source>
</evidence>
<evidence type="ECO:0000256" key="2">
    <source>
        <dbReference type="PROSITE-ProRule" id="PRU00358"/>
    </source>
</evidence>
<keyword evidence="1 2" id="KW-0539">Nucleus</keyword>
<gene>
    <name evidence="5" type="ORF">CONLIGDRAFT_143976</name>
</gene>
<evidence type="ECO:0000313" key="6">
    <source>
        <dbReference type="Proteomes" id="UP000182658"/>
    </source>
</evidence>
<dbReference type="EMBL" id="KV875109">
    <property type="protein sequence ID" value="OIW22906.1"/>
    <property type="molecule type" value="Genomic_DNA"/>
</dbReference>
<feature type="compositionally biased region" description="Polar residues" evidence="3">
    <location>
        <begin position="136"/>
        <end position="146"/>
    </location>
</feature>
<reference evidence="5 6" key="1">
    <citation type="submission" date="2016-10" db="EMBL/GenBank/DDBJ databases">
        <title>Draft genome sequence of Coniochaeta ligniaria NRRL30616, a lignocellulolytic fungus for bioabatement of inhibitors in plant biomass hydrolysates.</title>
        <authorList>
            <consortium name="DOE Joint Genome Institute"/>
            <person name="Jimenez D.J."/>
            <person name="Hector R.E."/>
            <person name="Riley R."/>
            <person name="Sun H."/>
            <person name="Grigoriev I.V."/>
            <person name="Van Elsas J.D."/>
            <person name="Nichols N.N."/>
        </authorList>
    </citation>
    <scope>NUCLEOTIDE SEQUENCE [LARGE SCALE GENOMIC DNA]</scope>
    <source>
        <strain evidence="5 6">NRRL 30616</strain>
    </source>
</reference>
<dbReference type="PANTHER" id="PTHR14140:SF27">
    <property type="entry name" value="OS04G0289800 PROTEIN"/>
    <property type="match status" value="1"/>
</dbReference>
<proteinExistence type="predicted"/>
<dbReference type="Proteomes" id="UP000182658">
    <property type="component" value="Unassembled WGS sequence"/>
</dbReference>
<accession>A0A1J7J5Y6</accession>
<dbReference type="Pfam" id="PF02182">
    <property type="entry name" value="SAD_SRA"/>
    <property type="match status" value="1"/>
</dbReference>
<dbReference type="Gene3D" id="2.30.280.10">
    <property type="entry name" value="SRA-YDG"/>
    <property type="match status" value="1"/>
</dbReference>
<dbReference type="AlphaFoldDB" id="A0A1J7J5Y6"/>
<name>A0A1J7J5Y6_9PEZI</name>
<dbReference type="OrthoDB" id="2270193at2759"/>
<dbReference type="GO" id="GO:0016567">
    <property type="term" value="P:protein ubiquitination"/>
    <property type="evidence" value="ECO:0007669"/>
    <property type="project" value="TreeGrafter"/>
</dbReference>
<feature type="compositionally biased region" description="Acidic residues" evidence="3">
    <location>
        <begin position="115"/>
        <end position="131"/>
    </location>
</feature>
<dbReference type="InterPro" id="IPR003105">
    <property type="entry name" value="SRA_YDG"/>
</dbReference>
<dbReference type="GO" id="GO:0005634">
    <property type="term" value="C:nucleus"/>
    <property type="evidence" value="ECO:0007669"/>
    <property type="project" value="UniProtKB-SubCell"/>
</dbReference>
<dbReference type="PANTHER" id="PTHR14140">
    <property type="entry name" value="E3 UBIQUITIN-PROTEIN LIGASE UHRF-RELATED"/>
    <property type="match status" value="1"/>
</dbReference>
<dbReference type="SUPFAM" id="SSF88697">
    <property type="entry name" value="PUA domain-like"/>
    <property type="match status" value="1"/>
</dbReference>
<dbReference type="STRING" id="1408157.A0A1J7J5Y6"/>
<sequence>MSDDAKALDAVPIIALPPGHSTLSFMKQAVPKVARLAVKYKNSKDPKSLETPEVLGWLAFLETFLPWLETDAIMTPAIRNQSHIDIALEKLFDPAYKCPADIATRAKRIYDKFEDEQWGEENGDPGSEPDDLGSPTAGSTDAPRSTTGAIRTADMYQLARAPPRDHPIWGLKGIMHGFLIQPSQFRKFNYVLDPRYEGEKRSFKVIGHNGLSPGDWWPYQKVALFHGAHGHSMAGISGHAEQGAWSVVISGSSKYEDMDRDLGDTIWYSSDRSHENVDPVRIVHRSNMTLSLHRSISNGKPVRVLRSSGKGRFAPTHGIRYDGLYLVADVVERKNAKGGLSSNLSCAGRQTSVHSKRSAILSRRDSKWQTSNACTRDIDGAHGRPYA</sequence>
<evidence type="ECO:0000259" key="4">
    <source>
        <dbReference type="PROSITE" id="PS51015"/>
    </source>
</evidence>
<dbReference type="InterPro" id="IPR015947">
    <property type="entry name" value="PUA-like_sf"/>
</dbReference>
<dbReference type="GO" id="GO:0044027">
    <property type="term" value="P:negative regulation of gene expression via chromosomal CpG island methylation"/>
    <property type="evidence" value="ECO:0007669"/>
    <property type="project" value="TreeGrafter"/>
</dbReference>
<protein>
    <recommendedName>
        <fullName evidence="4">YDG domain-containing protein</fullName>
    </recommendedName>
</protein>
<dbReference type="InterPro" id="IPR036987">
    <property type="entry name" value="SRA-YDG_sf"/>
</dbReference>
<evidence type="ECO:0000256" key="1">
    <source>
        <dbReference type="ARBA" id="ARBA00023242"/>
    </source>
</evidence>
<dbReference type="SMART" id="SM00466">
    <property type="entry name" value="SRA"/>
    <property type="match status" value="1"/>
</dbReference>
<keyword evidence="6" id="KW-1185">Reference proteome</keyword>
<dbReference type="PROSITE" id="PS51015">
    <property type="entry name" value="YDG"/>
    <property type="match status" value="1"/>
</dbReference>
<dbReference type="InterPro" id="IPR045134">
    <property type="entry name" value="UHRF1/2-like"/>
</dbReference>
<dbReference type="InParanoid" id="A0A1J7J5Y6"/>
<organism evidence="5 6">
    <name type="scientific">Coniochaeta ligniaria NRRL 30616</name>
    <dbReference type="NCBI Taxonomy" id="1408157"/>
    <lineage>
        <taxon>Eukaryota</taxon>
        <taxon>Fungi</taxon>
        <taxon>Dikarya</taxon>
        <taxon>Ascomycota</taxon>
        <taxon>Pezizomycotina</taxon>
        <taxon>Sordariomycetes</taxon>
        <taxon>Sordariomycetidae</taxon>
        <taxon>Coniochaetales</taxon>
        <taxon>Coniochaetaceae</taxon>
        <taxon>Coniochaeta</taxon>
    </lineage>
</organism>
<dbReference type="GO" id="GO:0061630">
    <property type="term" value="F:ubiquitin protein ligase activity"/>
    <property type="evidence" value="ECO:0007669"/>
    <property type="project" value="TreeGrafter"/>
</dbReference>
<feature type="region of interest" description="Disordered" evidence="3">
    <location>
        <begin position="115"/>
        <end position="146"/>
    </location>
</feature>
<feature type="domain" description="YDG" evidence="4">
    <location>
        <begin position="206"/>
        <end position="348"/>
    </location>
</feature>
<comment type="subcellular location">
    <subcellularLocation>
        <location evidence="2">Nucleus</location>
    </subcellularLocation>
</comment>
<evidence type="ECO:0000256" key="3">
    <source>
        <dbReference type="SAM" id="MobiDB-lite"/>
    </source>
</evidence>